<dbReference type="InterPro" id="IPR052739">
    <property type="entry name" value="FAAH2"/>
</dbReference>
<sequence>MESDGSNVSDAIGPDVRRAMDMAREHIKRTYNIDVKPLKIKNIEHMWEISVRVLMNIRNVQNIYTDPNKRDQWVSTWPEVLKKLFGFSSHNFLCVCYGPLQKFFDALPKMLLHPTYPNPAHLHYRVYYKFLNCGYLTIFNALGLPVTACPIGLTSKGLPVGIQIAANKCNDHLTIAVAKEFERAFGGWVPPNKELVESIKTA</sequence>
<dbReference type="PANTHER" id="PTHR43372:SF2">
    <property type="entry name" value="IP13792P"/>
    <property type="match status" value="1"/>
</dbReference>
<name>A0A0L7KPI4_OPEBR</name>
<keyword evidence="2" id="KW-0378">Hydrolase</keyword>
<protein>
    <submittedName>
        <fullName evidence="2">Fatty-acid amide hydrolase 2</fullName>
    </submittedName>
</protein>
<evidence type="ECO:0000259" key="1">
    <source>
        <dbReference type="Pfam" id="PF01425"/>
    </source>
</evidence>
<dbReference type="SUPFAM" id="SSF75304">
    <property type="entry name" value="Amidase signature (AS) enzymes"/>
    <property type="match status" value="1"/>
</dbReference>
<organism evidence="2 3">
    <name type="scientific">Operophtera brumata</name>
    <name type="common">Winter moth</name>
    <name type="synonym">Phalaena brumata</name>
    <dbReference type="NCBI Taxonomy" id="104452"/>
    <lineage>
        <taxon>Eukaryota</taxon>
        <taxon>Metazoa</taxon>
        <taxon>Ecdysozoa</taxon>
        <taxon>Arthropoda</taxon>
        <taxon>Hexapoda</taxon>
        <taxon>Insecta</taxon>
        <taxon>Pterygota</taxon>
        <taxon>Neoptera</taxon>
        <taxon>Endopterygota</taxon>
        <taxon>Lepidoptera</taxon>
        <taxon>Glossata</taxon>
        <taxon>Ditrysia</taxon>
        <taxon>Geometroidea</taxon>
        <taxon>Geometridae</taxon>
        <taxon>Larentiinae</taxon>
        <taxon>Operophtera</taxon>
    </lineage>
</organism>
<dbReference type="Proteomes" id="UP000037510">
    <property type="component" value="Unassembled WGS sequence"/>
</dbReference>
<dbReference type="Gene3D" id="3.90.1300.10">
    <property type="entry name" value="Amidase signature (AS) domain"/>
    <property type="match status" value="1"/>
</dbReference>
<dbReference type="EMBL" id="JTDY01007418">
    <property type="protein sequence ID" value="KOB65213.1"/>
    <property type="molecule type" value="Genomic_DNA"/>
</dbReference>
<keyword evidence="3" id="KW-1185">Reference proteome</keyword>
<proteinExistence type="predicted"/>
<dbReference type="AlphaFoldDB" id="A0A0L7KPI4"/>
<dbReference type="Pfam" id="PF01425">
    <property type="entry name" value="Amidase"/>
    <property type="match status" value="1"/>
</dbReference>
<dbReference type="InterPro" id="IPR023631">
    <property type="entry name" value="Amidase_dom"/>
</dbReference>
<gene>
    <name evidence="2" type="ORF">OBRU01_22953</name>
</gene>
<dbReference type="GO" id="GO:0016787">
    <property type="term" value="F:hydrolase activity"/>
    <property type="evidence" value="ECO:0007669"/>
    <property type="project" value="UniProtKB-KW"/>
</dbReference>
<dbReference type="InterPro" id="IPR036928">
    <property type="entry name" value="AS_sf"/>
</dbReference>
<dbReference type="STRING" id="104452.A0A0L7KPI4"/>
<evidence type="ECO:0000313" key="2">
    <source>
        <dbReference type="EMBL" id="KOB65213.1"/>
    </source>
</evidence>
<dbReference type="PANTHER" id="PTHR43372">
    <property type="entry name" value="FATTY-ACID AMIDE HYDROLASE"/>
    <property type="match status" value="1"/>
</dbReference>
<accession>A0A0L7KPI4</accession>
<reference evidence="2 3" key="1">
    <citation type="journal article" date="2015" name="Genome Biol. Evol.">
        <title>The genome of winter moth (Operophtera brumata) provides a genomic perspective on sexual dimorphism and phenology.</title>
        <authorList>
            <person name="Derks M.F."/>
            <person name="Smit S."/>
            <person name="Salis L."/>
            <person name="Schijlen E."/>
            <person name="Bossers A."/>
            <person name="Mateman C."/>
            <person name="Pijl A.S."/>
            <person name="de Ridder D."/>
            <person name="Groenen M.A."/>
            <person name="Visser M.E."/>
            <person name="Megens H.J."/>
        </authorList>
    </citation>
    <scope>NUCLEOTIDE SEQUENCE [LARGE SCALE GENOMIC DNA]</scope>
    <source>
        <strain evidence="2">WM2013NL</strain>
        <tissue evidence="2">Head and thorax</tissue>
    </source>
</reference>
<evidence type="ECO:0000313" key="3">
    <source>
        <dbReference type="Proteomes" id="UP000037510"/>
    </source>
</evidence>
<comment type="caution">
    <text evidence="2">The sequence shown here is derived from an EMBL/GenBank/DDBJ whole genome shotgun (WGS) entry which is preliminary data.</text>
</comment>
<dbReference type="GO" id="GO:0012505">
    <property type="term" value="C:endomembrane system"/>
    <property type="evidence" value="ECO:0007669"/>
    <property type="project" value="TreeGrafter"/>
</dbReference>
<feature type="domain" description="Amidase" evidence="1">
    <location>
        <begin position="103"/>
        <end position="174"/>
    </location>
</feature>